<dbReference type="EMBL" id="PFNG01000236">
    <property type="protein sequence ID" value="PIZ35520.1"/>
    <property type="molecule type" value="Genomic_DNA"/>
</dbReference>
<dbReference type="Pfam" id="PF13426">
    <property type="entry name" value="PAS_9"/>
    <property type="match status" value="1"/>
</dbReference>
<dbReference type="InterPro" id="IPR000014">
    <property type="entry name" value="PAS"/>
</dbReference>
<dbReference type="SUPFAM" id="SSF55874">
    <property type="entry name" value="ATPase domain of HSP90 chaperone/DNA topoisomerase II/histidine kinase"/>
    <property type="match status" value="1"/>
</dbReference>
<evidence type="ECO:0000313" key="4">
    <source>
        <dbReference type="EMBL" id="PIZ35520.1"/>
    </source>
</evidence>
<dbReference type="InterPro" id="IPR036890">
    <property type="entry name" value="HATPase_C_sf"/>
</dbReference>
<feature type="domain" description="PPM-type phosphatase" evidence="3">
    <location>
        <begin position="1020"/>
        <end position="1230"/>
    </location>
</feature>
<gene>
    <name evidence="4" type="ORF">COY37_10170</name>
</gene>
<reference evidence="5" key="1">
    <citation type="submission" date="2017-09" db="EMBL/GenBank/DDBJ databases">
        <title>Depth-based differentiation of microbial function through sediment-hosted aquifers and enrichment of novel symbionts in the deep terrestrial subsurface.</title>
        <authorList>
            <person name="Probst A.J."/>
            <person name="Ladd B."/>
            <person name="Jarett J.K."/>
            <person name="Geller-Mcgrath D.E."/>
            <person name="Sieber C.M.K."/>
            <person name="Emerson J.B."/>
            <person name="Anantharaman K."/>
            <person name="Thomas B.C."/>
            <person name="Malmstrom R."/>
            <person name="Stieglmeier M."/>
            <person name="Klingl A."/>
            <person name="Woyke T."/>
            <person name="Ryan C.M."/>
            <person name="Banfield J.F."/>
        </authorList>
    </citation>
    <scope>NUCLEOTIDE SEQUENCE [LARGE SCALE GENOMIC DNA]</scope>
</reference>
<dbReference type="Proteomes" id="UP000230956">
    <property type="component" value="Unassembled WGS sequence"/>
</dbReference>
<dbReference type="SMART" id="SM00331">
    <property type="entry name" value="PP2C_SIG"/>
    <property type="match status" value="1"/>
</dbReference>
<dbReference type="InterPro" id="IPR001932">
    <property type="entry name" value="PPM-type_phosphatase-like_dom"/>
</dbReference>
<dbReference type="InterPro" id="IPR003018">
    <property type="entry name" value="GAF"/>
</dbReference>
<dbReference type="RefSeq" id="WP_286977447.1">
    <property type="nucleotide sequence ID" value="NZ_PFKS01000193.1"/>
</dbReference>
<dbReference type="PROSITE" id="PS51746">
    <property type="entry name" value="PPM_2"/>
    <property type="match status" value="1"/>
</dbReference>
<dbReference type="NCBIfam" id="TIGR00229">
    <property type="entry name" value="sensory_box"/>
    <property type="match status" value="1"/>
</dbReference>
<dbReference type="SUPFAM" id="SSF81606">
    <property type="entry name" value="PP2C-like"/>
    <property type="match status" value="1"/>
</dbReference>
<dbReference type="PROSITE" id="PS50112">
    <property type="entry name" value="PAS"/>
    <property type="match status" value="1"/>
</dbReference>
<dbReference type="InterPro" id="IPR036457">
    <property type="entry name" value="PPM-type-like_dom_sf"/>
</dbReference>
<dbReference type="SUPFAM" id="SSF55785">
    <property type="entry name" value="PYP-like sensor domain (PAS domain)"/>
    <property type="match status" value="1"/>
</dbReference>
<protein>
    <recommendedName>
        <fullName evidence="6">GAF domain-containing protein</fullName>
    </recommendedName>
</protein>
<name>A0A2M7T5J2_9ACTN</name>
<evidence type="ECO:0000313" key="5">
    <source>
        <dbReference type="Proteomes" id="UP000230956"/>
    </source>
</evidence>
<dbReference type="Gene3D" id="3.30.450.20">
    <property type="entry name" value="PAS domain"/>
    <property type="match status" value="1"/>
</dbReference>
<sequence>MFASDHNSTTEELAALEKEFGEDSKAWQRIYANMVQNSFEAGKNLQEVLASVLESIIMLSKASAGIMLLQSDDAQSLVEIASNGFRFDEPVVFKKSANIGKELEEYLSADIKHADGKFAISGLGSRGPEVGVLAVYFADPSKQVPEAQKLLELLKVHIADGINRTRAFDTAKHRDVLFKASLMQLGKAMGTTLDIKKLTRQITHVAMTIVEADLCDILLLKEGSLEFQVASGFNKILKGFGNVPLKKDPAAGIVERGRPMVIKNIRSKSRFHERPWLNREQFKAYIGVPIKQDDKVIGVLEAFSRSTSEFDNSDLKILQSLAGPVAAALRNIKFFVETKKKAEELRILHTHTSRIVAVTDIDKMMKEIVDAARSAVGCLMSAAALYNPETGCFEQRTSNIDPILGEPVLTRTNEERVSYNEVAYAEILRTGKPLRLDDIKLHKESGIERTEDLPLRGFLGVPLIDQNKNPCGLVMVSFKKDGGVFTETDEEVLSTLANQASIAIQNARLYSQLEYTARGLRNLFTVSQKISSSHDCNKIQRLVIKAVSGFFGVKSACIALYDDDIGELRISKCLINGVERFHHEVLVIDEGKKQSLVEDKKPVLIASCELLKGLNLGKELLIEDFKSFLAVPLVVKNKVIGILGLSTNWMGDEAQFVDELELLQIFASQVAIAIDNSRLYEEALYKAKNLSAALDFSKLIASEIDLSKIFKRIGQVIKKVFEIKRGCIFLSGRSGKKLDNVYRWGIDKDTFKTDEIYTDENHPVAMAYRSRSQIVIDDLLSYDYPNNKQIDTDEEFKSAAIVPLIVKGKVRGVISLFSVEPNFFTKERLSIISIFTNQFAVAIRNNQLYSRVVEEEIARHEAELSVELLEEKAKSSIVIERTGEGIFMVDPELRIELFNPALETMTGRKADKVIGKKCNEVFKDIFVDGNVCSKCPMHDRSRTRSERIKANIRRNKTGEMRFVEVNHSMIDYGDKKGIVGTVRDITKDHELEIYYHDLRIATEVQKNILPHSKPATAGLDIGFMCQPAKQIGGDYFDFIPLDNDKIGIAIGDVAGKSLSAALLVSMHKYILRAAVANTDSVISPLRALNQIIWEDTSPEVFVTTIYGVYNYTTSTFIYANAGHLPPLFCSGGQAKYLWSPQTPLGIQQSLSIEQQQVRLDKGDMLVLLSDGVTDIRNNKGDCFGLERLRRFVKRNADLSAQELADRIYKHTVRFSAGELDDDFTIVVLKCTKNGEKTDVKEMVVINKPIAVNDVRRFVAEELKATGFDKPGSSDVLVAVCEAVTNSVLHGQSPDGEDNNIRVGCFIEDSFFKVAISDSGIGYNPNLSAWRPPDLVRDRGRGIYLMQRLMDDVKFVARDRGVTIILSRKLPDSCDENRWM</sequence>
<dbReference type="SUPFAM" id="SSF55781">
    <property type="entry name" value="GAF domain-like"/>
    <property type="match status" value="4"/>
</dbReference>
<keyword evidence="1" id="KW-0378">Hydrolase</keyword>
<dbReference type="InterPro" id="IPR052016">
    <property type="entry name" value="Bact_Sigma-Reg"/>
</dbReference>
<evidence type="ECO:0000259" key="3">
    <source>
        <dbReference type="PROSITE" id="PS51746"/>
    </source>
</evidence>
<dbReference type="PANTHER" id="PTHR43156:SF2">
    <property type="entry name" value="STAGE II SPORULATION PROTEIN E"/>
    <property type="match status" value="1"/>
</dbReference>
<dbReference type="Gene3D" id="3.60.40.10">
    <property type="entry name" value="PPM-type phosphatase domain"/>
    <property type="match status" value="1"/>
</dbReference>
<dbReference type="Gene3D" id="3.30.450.40">
    <property type="match status" value="4"/>
</dbReference>
<evidence type="ECO:0000259" key="2">
    <source>
        <dbReference type="PROSITE" id="PS50112"/>
    </source>
</evidence>
<dbReference type="GO" id="GO:0016791">
    <property type="term" value="F:phosphatase activity"/>
    <property type="evidence" value="ECO:0007669"/>
    <property type="project" value="TreeGrafter"/>
</dbReference>
<dbReference type="InterPro" id="IPR003594">
    <property type="entry name" value="HATPase_dom"/>
</dbReference>
<dbReference type="CDD" id="cd00130">
    <property type="entry name" value="PAS"/>
    <property type="match status" value="1"/>
</dbReference>
<evidence type="ECO:0008006" key="6">
    <source>
        <dbReference type="Google" id="ProtNLM"/>
    </source>
</evidence>
<dbReference type="Gene3D" id="3.30.565.10">
    <property type="entry name" value="Histidine kinase-like ATPase, C-terminal domain"/>
    <property type="match status" value="1"/>
</dbReference>
<dbReference type="Pfam" id="PF07228">
    <property type="entry name" value="SpoIIE"/>
    <property type="match status" value="1"/>
</dbReference>
<comment type="caution">
    <text evidence="4">The sequence shown here is derived from an EMBL/GenBank/DDBJ whole genome shotgun (WGS) entry which is preliminary data.</text>
</comment>
<dbReference type="InterPro" id="IPR029016">
    <property type="entry name" value="GAF-like_dom_sf"/>
</dbReference>
<evidence type="ECO:0000256" key="1">
    <source>
        <dbReference type="ARBA" id="ARBA00022801"/>
    </source>
</evidence>
<dbReference type="InterPro" id="IPR035965">
    <property type="entry name" value="PAS-like_dom_sf"/>
</dbReference>
<dbReference type="Pfam" id="PF13581">
    <property type="entry name" value="HATPase_c_2"/>
    <property type="match status" value="1"/>
</dbReference>
<accession>A0A2M7T5J2</accession>
<dbReference type="Pfam" id="PF13185">
    <property type="entry name" value="GAF_2"/>
    <property type="match status" value="4"/>
</dbReference>
<feature type="domain" description="PAS" evidence="2">
    <location>
        <begin position="871"/>
        <end position="916"/>
    </location>
</feature>
<proteinExistence type="predicted"/>
<dbReference type="SMART" id="SM00065">
    <property type="entry name" value="GAF"/>
    <property type="match status" value="4"/>
</dbReference>
<organism evidence="4 5">
    <name type="scientific">Candidatus Aquicultor secundus</name>
    <dbReference type="NCBI Taxonomy" id="1973895"/>
    <lineage>
        <taxon>Bacteria</taxon>
        <taxon>Bacillati</taxon>
        <taxon>Actinomycetota</taxon>
        <taxon>Candidatus Aquicultoria</taxon>
        <taxon>Candidatus Aquicultorales</taxon>
        <taxon>Candidatus Aquicultoraceae</taxon>
        <taxon>Candidatus Aquicultor</taxon>
    </lineage>
</organism>
<dbReference type="PANTHER" id="PTHR43156">
    <property type="entry name" value="STAGE II SPORULATION PROTEIN E-RELATED"/>
    <property type="match status" value="1"/>
</dbReference>
<dbReference type="CDD" id="cd16936">
    <property type="entry name" value="HATPase_RsbW-like"/>
    <property type="match status" value="1"/>
</dbReference>